<dbReference type="EnsemblMetazoa" id="AFUN014180-RA">
    <property type="protein sequence ID" value="AFUN014180-PA"/>
    <property type="gene ID" value="AFUN014180"/>
</dbReference>
<evidence type="ECO:0000313" key="1">
    <source>
        <dbReference type="EnsemblMetazoa" id="AFUN014180-PA"/>
    </source>
</evidence>
<proteinExistence type="predicted"/>
<name>A0A182S116_ANOFN</name>
<dbReference type="AlphaFoldDB" id="A0A182S116"/>
<dbReference type="VEuPathDB" id="VectorBase:AFUN014180"/>
<accession>A0A182S116</accession>
<protein>
    <submittedName>
        <fullName evidence="1">Uncharacterized protein</fullName>
    </submittedName>
</protein>
<sequence length="52" mass="6075">LKFLINCYTHFSFGRSNGSNIFRNILRCATRFSTWLSSLLSLSLNKYPEIML</sequence>
<organism evidence="1">
    <name type="scientific">Anopheles funestus</name>
    <name type="common">African malaria mosquito</name>
    <dbReference type="NCBI Taxonomy" id="62324"/>
    <lineage>
        <taxon>Eukaryota</taxon>
        <taxon>Metazoa</taxon>
        <taxon>Ecdysozoa</taxon>
        <taxon>Arthropoda</taxon>
        <taxon>Hexapoda</taxon>
        <taxon>Insecta</taxon>
        <taxon>Pterygota</taxon>
        <taxon>Neoptera</taxon>
        <taxon>Endopterygota</taxon>
        <taxon>Diptera</taxon>
        <taxon>Nematocera</taxon>
        <taxon>Culicoidea</taxon>
        <taxon>Culicidae</taxon>
        <taxon>Anophelinae</taxon>
        <taxon>Anopheles</taxon>
    </lineage>
</organism>
<reference evidence="1" key="1">
    <citation type="submission" date="2020-05" db="UniProtKB">
        <authorList>
            <consortium name="EnsemblMetazoa"/>
        </authorList>
    </citation>
    <scope>IDENTIFICATION</scope>
    <source>
        <strain evidence="1">FUMOZ</strain>
    </source>
</reference>